<organism evidence="1 2">
    <name type="scientific">Caerostris extrusa</name>
    <name type="common">Bark spider</name>
    <name type="synonym">Caerostris bankana</name>
    <dbReference type="NCBI Taxonomy" id="172846"/>
    <lineage>
        <taxon>Eukaryota</taxon>
        <taxon>Metazoa</taxon>
        <taxon>Ecdysozoa</taxon>
        <taxon>Arthropoda</taxon>
        <taxon>Chelicerata</taxon>
        <taxon>Arachnida</taxon>
        <taxon>Araneae</taxon>
        <taxon>Araneomorphae</taxon>
        <taxon>Entelegynae</taxon>
        <taxon>Araneoidea</taxon>
        <taxon>Araneidae</taxon>
        <taxon>Caerostris</taxon>
    </lineage>
</organism>
<dbReference type="EMBL" id="BPLR01001976">
    <property type="protein sequence ID" value="GIX68567.1"/>
    <property type="molecule type" value="Genomic_DNA"/>
</dbReference>
<reference evidence="1 2" key="1">
    <citation type="submission" date="2021-06" db="EMBL/GenBank/DDBJ databases">
        <title>Caerostris extrusa draft genome.</title>
        <authorList>
            <person name="Kono N."/>
            <person name="Arakawa K."/>
        </authorList>
    </citation>
    <scope>NUCLEOTIDE SEQUENCE [LARGE SCALE GENOMIC DNA]</scope>
</reference>
<evidence type="ECO:0000313" key="2">
    <source>
        <dbReference type="Proteomes" id="UP001054945"/>
    </source>
</evidence>
<sequence length="178" mass="19832">MAITLSGGTPAYEAARDQAHVDAKIPLIEGKEKSVGVKIALAEDDLKNFKTHEAGAEFGKGKDTFLHGIKELKTDESHLLHGIHSEDEKHHFATADKSDETIAKEGSHSKLHEVKHKILGFLGRMLHMKKCYLVNMPPRELLGIIDCISRSKNPLLCQKFSMCEKKMPLQSKFLSSVF</sequence>
<keyword evidence="2" id="KW-1185">Reference proteome</keyword>
<protein>
    <submittedName>
        <fullName evidence="1">Uncharacterized protein</fullName>
    </submittedName>
</protein>
<evidence type="ECO:0000313" key="1">
    <source>
        <dbReference type="EMBL" id="GIX68567.1"/>
    </source>
</evidence>
<accession>A0AAV4M8V1</accession>
<name>A0AAV4M8V1_CAEEX</name>
<dbReference type="AlphaFoldDB" id="A0AAV4M8V1"/>
<comment type="caution">
    <text evidence="1">The sequence shown here is derived from an EMBL/GenBank/DDBJ whole genome shotgun (WGS) entry which is preliminary data.</text>
</comment>
<proteinExistence type="predicted"/>
<gene>
    <name evidence="1" type="ORF">CEXT_102751</name>
</gene>
<dbReference type="Proteomes" id="UP001054945">
    <property type="component" value="Unassembled WGS sequence"/>
</dbReference>